<dbReference type="HOGENOM" id="CLU_105244_0_0_7"/>
<name>W4M6S5_9BACT</name>
<dbReference type="CDD" id="cd07890">
    <property type="entry name" value="CYTH-like_AC_IV-like"/>
    <property type="match status" value="1"/>
</dbReference>
<dbReference type="EMBL" id="AZHX01000838">
    <property type="protein sequence ID" value="ETX05905.1"/>
    <property type="molecule type" value="Genomic_DNA"/>
</dbReference>
<dbReference type="InterPro" id="IPR033469">
    <property type="entry name" value="CYTH-like_dom_sf"/>
</dbReference>
<dbReference type="PROSITE" id="PS51707">
    <property type="entry name" value="CYTH"/>
    <property type="match status" value="1"/>
</dbReference>
<organism evidence="2 3">
    <name type="scientific">Candidatus Entotheonella gemina</name>
    <dbReference type="NCBI Taxonomy" id="1429439"/>
    <lineage>
        <taxon>Bacteria</taxon>
        <taxon>Pseudomonadati</taxon>
        <taxon>Nitrospinota/Tectimicrobiota group</taxon>
        <taxon>Candidatus Tectimicrobiota</taxon>
        <taxon>Candidatus Entotheonellia</taxon>
        <taxon>Candidatus Entotheonellales</taxon>
        <taxon>Candidatus Entotheonellaceae</taxon>
        <taxon>Candidatus Entotheonella</taxon>
    </lineage>
</organism>
<dbReference type="NCBIfam" id="TIGR00318">
    <property type="entry name" value="cyaB"/>
    <property type="match status" value="1"/>
</dbReference>
<dbReference type="InterPro" id="IPR008173">
    <property type="entry name" value="Adenylyl_cyclase_CyaB"/>
</dbReference>
<evidence type="ECO:0000313" key="3">
    <source>
        <dbReference type="Proteomes" id="UP000019140"/>
    </source>
</evidence>
<dbReference type="PANTHER" id="PTHR21028">
    <property type="entry name" value="SI:CH211-156B7.4"/>
    <property type="match status" value="1"/>
</dbReference>
<sequence>PERWERAPNGETTQRQSPYVQLITTDREPQLLMSYEEIEVKFIVDDVTTLRQRIIGLEASLHHPRAYEDNWCFDTPDQRFQQEDRLLRLRRDRRILLTYKEPPPTADTAFKVRQEYEIEVNDFEQARALVEKLGFAPSLRYEKYRETFRYGEAEILLDETPLGAFVEIEGTRESIDAITKQLELDDANRITASYGDIFEAVRTAYDLPFGDMTFDNFRDLSIDLHSCQLS</sequence>
<evidence type="ECO:0000259" key="1">
    <source>
        <dbReference type="PROSITE" id="PS51707"/>
    </source>
</evidence>
<keyword evidence="3" id="KW-1185">Reference proteome</keyword>
<protein>
    <recommendedName>
        <fullName evidence="1">CYTH domain-containing protein</fullName>
    </recommendedName>
</protein>
<accession>W4M6S5</accession>
<proteinExistence type="predicted"/>
<dbReference type="Gene3D" id="2.40.320.10">
    <property type="entry name" value="Hypothetical Protein Pfu-838710-001"/>
    <property type="match status" value="1"/>
</dbReference>
<dbReference type="SMART" id="SM01118">
    <property type="entry name" value="CYTH"/>
    <property type="match status" value="1"/>
</dbReference>
<dbReference type="Proteomes" id="UP000019140">
    <property type="component" value="Unassembled WGS sequence"/>
</dbReference>
<dbReference type="AlphaFoldDB" id="W4M6S5"/>
<comment type="caution">
    <text evidence="2">The sequence shown here is derived from an EMBL/GenBank/DDBJ whole genome shotgun (WGS) entry which is preliminary data.</text>
</comment>
<dbReference type="SUPFAM" id="SSF55154">
    <property type="entry name" value="CYTH-like phosphatases"/>
    <property type="match status" value="1"/>
</dbReference>
<gene>
    <name evidence="2" type="ORF">ETSY2_20255</name>
</gene>
<dbReference type="InterPro" id="IPR023577">
    <property type="entry name" value="CYTH_domain"/>
</dbReference>
<feature type="domain" description="CYTH" evidence="1">
    <location>
        <begin position="35"/>
        <end position="200"/>
    </location>
</feature>
<feature type="non-terminal residue" evidence="2">
    <location>
        <position position="1"/>
    </location>
</feature>
<dbReference type="Pfam" id="PF01928">
    <property type="entry name" value="CYTH"/>
    <property type="match status" value="1"/>
</dbReference>
<evidence type="ECO:0000313" key="2">
    <source>
        <dbReference type="EMBL" id="ETX05905.1"/>
    </source>
</evidence>
<reference evidence="2 3" key="1">
    <citation type="journal article" date="2014" name="Nature">
        <title>An environmental bacterial taxon with a large and distinct metabolic repertoire.</title>
        <authorList>
            <person name="Wilson M.C."/>
            <person name="Mori T."/>
            <person name="Ruckert C."/>
            <person name="Uria A.R."/>
            <person name="Helf M.J."/>
            <person name="Takada K."/>
            <person name="Gernert C."/>
            <person name="Steffens U.A."/>
            <person name="Heycke N."/>
            <person name="Schmitt S."/>
            <person name="Rinke C."/>
            <person name="Helfrich E.J."/>
            <person name="Brachmann A.O."/>
            <person name="Gurgui C."/>
            <person name="Wakimoto T."/>
            <person name="Kracht M."/>
            <person name="Crusemann M."/>
            <person name="Hentschel U."/>
            <person name="Abe I."/>
            <person name="Matsunaga S."/>
            <person name="Kalinowski J."/>
            <person name="Takeyama H."/>
            <person name="Piel J."/>
        </authorList>
    </citation>
    <scope>NUCLEOTIDE SEQUENCE [LARGE SCALE GENOMIC DNA]</scope>
    <source>
        <strain evidence="3">TSY2</strain>
    </source>
</reference>
<dbReference type="PANTHER" id="PTHR21028:SF2">
    <property type="entry name" value="CYTH DOMAIN-CONTAINING PROTEIN"/>
    <property type="match status" value="1"/>
</dbReference>